<evidence type="ECO:0000313" key="2">
    <source>
        <dbReference type="EMBL" id="BAB63590.1"/>
    </source>
</evidence>
<feature type="region of interest" description="Disordered" evidence="1">
    <location>
        <begin position="1"/>
        <end position="30"/>
    </location>
</feature>
<dbReference type="Proteomes" id="UP000817658">
    <property type="component" value="Chromosome 1"/>
</dbReference>
<reference evidence="2" key="1">
    <citation type="journal article" date="2002" name="Nature">
        <title>The genome sequence and structure of rice chromosome 1.</title>
        <authorList>
            <person name="Sasaki T."/>
            <person name="Matsumoto T."/>
            <person name="Yamamoto K."/>
            <person name="Sakata K."/>
            <person name="Baba T."/>
            <person name="Katayose Y."/>
            <person name="Wu J."/>
            <person name="Niimura Y."/>
            <person name="Cheng Z."/>
            <person name="Nagamura Y."/>
            <person name="Antonio B.A."/>
            <person name="Kanamori H."/>
            <person name="Hosokawa S."/>
            <person name="Masukawa M."/>
            <person name="Arikawa K."/>
            <person name="Chiden Y."/>
            <person name="Hayashi M."/>
            <person name="Okamoto M."/>
            <person name="Ando T."/>
            <person name="Aoki H."/>
            <person name="Arita K."/>
            <person name="Hamada M."/>
            <person name="Harada C."/>
            <person name="Hijishita S."/>
            <person name="Honda M."/>
            <person name="Ichikawa Y."/>
            <person name="Idonuma A."/>
            <person name="Iijima M."/>
            <person name="Ikeda M."/>
            <person name="Ikeno M."/>
            <person name="Itoh S."/>
            <person name="Itoh T."/>
            <person name="Itoh Y."/>
            <person name="Itoh Y."/>
            <person name="Iwabuchi A."/>
            <person name="Kamiya K."/>
            <person name="Karasawa W."/>
            <person name="Katagiri S."/>
            <person name="Kikuta A."/>
            <person name="Kobayashi N."/>
            <person name="Kono I."/>
            <person name="Machita K."/>
            <person name="Maehara T."/>
            <person name="Mizuno H."/>
            <person name="Mizubayashi T."/>
            <person name="Mukai Y."/>
            <person name="Nagasaki H."/>
            <person name="Nakashima M."/>
            <person name="Nakama Y."/>
            <person name="Nakamichi Y."/>
            <person name="Nakamura M."/>
            <person name="Namiki N."/>
            <person name="Negishi M."/>
            <person name="Ohta I."/>
            <person name="Ono N."/>
            <person name="Saji S."/>
            <person name="Sakai K."/>
            <person name="Shibata M."/>
            <person name="Shimokawa T."/>
            <person name="Shomura A."/>
            <person name="Song J."/>
            <person name="Takazaki Y."/>
            <person name="Terasawa K."/>
            <person name="Tsuji K."/>
            <person name="Waki K."/>
            <person name="Yamagata H."/>
            <person name="Yamane H."/>
            <person name="Yoshiki S."/>
            <person name="Yoshihara R."/>
            <person name="Yukawa K."/>
            <person name="Zhong H."/>
            <person name="Iwama H."/>
            <person name="Endo T."/>
            <person name="Ito H."/>
            <person name="Hahn J.H."/>
            <person name="Kim H.I."/>
            <person name="Eun M.Y."/>
            <person name="Yano M."/>
            <person name="Jiang J."/>
            <person name="Gojobori T."/>
        </authorList>
    </citation>
    <scope>NUCLEOTIDE SEQUENCE [LARGE SCALE GENOMIC DNA]</scope>
</reference>
<sequence length="77" mass="8177">MVGGGGGREEEEVGGGEVARAHGVPRGYGVGIVGYGAARGVWREEGRESVRLVTTARVSFGLGFEARRKRMARSRSE</sequence>
<accession>Q94DX6</accession>
<evidence type="ECO:0000256" key="1">
    <source>
        <dbReference type="SAM" id="MobiDB-lite"/>
    </source>
</evidence>
<gene>
    <name evidence="2" type="primary">P0403C05.9</name>
</gene>
<dbReference type="AlphaFoldDB" id="Q94DX6"/>
<proteinExistence type="predicted"/>
<protein>
    <submittedName>
        <fullName evidence="2">Uncharacterized protein</fullName>
    </submittedName>
</protein>
<organism evidence="2">
    <name type="scientific">Oryza sativa subsp. japonica</name>
    <name type="common">Rice</name>
    <dbReference type="NCBI Taxonomy" id="39947"/>
    <lineage>
        <taxon>Eukaryota</taxon>
        <taxon>Viridiplantae</taxon>
        <taxon>Streptophyta</taxon>
        <taxon>Embryophyta</taxon>
        <taxon>Tracheophyta</taxon>
        <taxon>Spermatophyta</taxon>
        <taxon>Magnoliopsida</taxon>
        <taxon>Liliopsida</taxon>
        <taxon>Poales</taxon>
        <taxon>Poaceae</taxon>
        <taxon>BOP clade</taxon>
        <taxon>Oryzoideae</taxon>
        <taxon>Oryzeae</taxon>
        <taxon>Oryzinae</taxon>
        <taxon>Oryza</taxon>
        <taxon>Oryza sativa</taxon>
    </lineage>
</organism>
<name>Q94DX6_ORYSJ</name>
<dbReference type="EMBL" id="AP003239">
    <property type="protein sequence ID" value="BAB63590.1"/>
    <property type="molecule type" value="Genomic_DNA"/>
</dbReference>